<keyword evidence="3" id="KW-1185">Reference proteome</keyword>
<feature type="region of interest" description="Disordered" evidence="1">
    <location>
        <begin position="220"/>
        <end position="266"/>
    </location>
</feature>
<feature type="compositionally biased region" description="Basic and acidic residues" evidence="1">
    <location>
        <begin position="252"/>
        <end position="266"/>
    </location>
</feature>
<feature type="compositionally biased region" description="Polar residues" evidence="1">
    <location>
        <begin position="70"/>
        <end position="82"/>
    </location>
</feature>
<sequence length="664" mass="71947">MVSERTSRAQAARGLIKTEPSSIDESSFDETCSAPATSRRDHSGEYNGISKFAEAMKNPDWRRRGEDRSSQQPDTSSAGHPHTQTDPHAPGDETLHTNEEICKYTCPWDHINPVNHWRSGHDCSETDVDDKDLASTVSHEMNLSSTETHETDTMDRGLCTIVHHMPLPGLFANGRSVSIIKVTPLFTGGGGLWHHSGAGSPIASVAQIQRIRRECPKITEENNDDCGFDEPRAATTGEAPSRPRHSPARQSFESKETAIDQSQERRLERARNAVFHDPAVANIGSVYYQTQSNSNTGKQAAHLPKKAEKQGELEPRHDAFQRMLQKLHRGTRQEERITKEEPEDASLRSHGCPWGQALGQRQSKTGERQKANRSDSGISSSNMEGSQRKEISRDSGVCMDPESLSRGLNPRAREFLSFPGAITMTTAQNQDDQKPSQKLTGDLLGIEGGKECGKRDDSIFSTLQAINRPYPLLPADYGAEKMDGTSLPGFRTIPTLNMSATGLGPLPGLPPFSFPLSTCQPLGLNATPGVASGTIPGFGLGLGAGGCPPSGGLTNQLNLGAISPAMQPFSVSPTPFVNNLSALPMPSAPLGTTGGVHSQPRPVPKPVNPNPGQQQAYEAWIEWRKATEPGYALECKNRQQRRAQRNSTVHMGPAQGPPKAVQVG</sequence>
<accession>A0A9P9KP68</accession>
<protein>
    <submittedName>
        <fullName evidence="2">Uncharacterized protein</fullName>
    </submittedName>
</protein>
<feature type="compositionally biased region" description="Basic and acidic residues" evidence="1">
    <location>
        <begin position="364"/>
        <end position="373"/>
    </location>
</feature>
<dbReference type="Proteomes" id="UP000736672">
    <property type="component" value="Unassembled WGS sequence"/>
</dbReference>
<feature type="region of interest" description="Disordered" evidence="1">
    <location>
        <begin position="327"/>
        <end position="409"/>
    </location>
</feature>
<dbReference type="AlphaFoldDB" id="A0A9P9KP68"/>
<feature type="region of interest" description="Disordered" evidence="1">
    <location>
        <begin position="292"/>
        <end position="314"/>
    </location>
</feature>
<evidence type="ECO:0000313" key="3">
    <source>
        <dbReference type="Proteomes" id="UP000736672"/>
    </source>
</evidence>
<dbReference type="OrthoDB" id="5079020at2759"/>
<feature type="compositionally biased region" description="Polar residues" evidence="1">
    <location>
        <begin position="374"/>
        <end position="385"/>
    </location>
</feature>
<feature type="region of interest" description="Disordered" evidence="1">
    <location>
        <begin position="1"/>
        <end position="94"/>
    </location>
</feature>
<evidence type="ECO:0000313" key="2">
    <source>
        <dbReference type="EMBL" id="KAH7266336.1"/>
    </source>
</evidence>
<feature type="region of interest" description="Disordered" evidence="1">
    <location>
        <begin position="633"/>
        <end position="664"/>
    </location>
</feature>
<feature type="compositionally biased region" description="Basic and acidic residues" evidence="1">
    <location>
        <begin position="331"/>
        <end position="340"/>
    </location>
</feature>
<evidence type="ECO:0000256" key="1">
    <source>
        <dbReference type="SAM" id="MobiDB-lite"/>
    </source>
</evidence>
<proteinExistence type="predicted"/>
<dbReference type="EMBL" id="JAGTJS010000006">
    <property type="protein sequence ID" value="KAH7266336.1"/>
    <property type="molecule type" value="Genomic_DNA"/>
</dbReference>
<feature type="compositionally biased region" description="Basic and acidic residues" evidence="1">
    <location>
        <begin position="83"/>
        <end position="94"/>
    </location>
</feature>
<organism evidence="2 3">
    <name type="scientific">Fusarium solani</name>
    <name type="common">Filamentous fungus</name>
    <dbReference type="NCBI Taxonomy" id="169388"/>
    <lineage>
        <taxon>Eukaryota</taxon>
        <taxon>Fungi</taxon>
        <taxon>Dikarya</taxon>
        <taxon>Ascomycota</taxon>
        <taxon>Pezizomycotina</taxon>
        <taxon>Sordariomycetes</taxon>
        <taxon>Hypocreomycetidae</taxon>
        <taxon>Hypocreales</taxon>
        <taxon>Nectriaceae</taxon>
        <taxon>Fusarium</taxon>
        <taxon>Fusarium solani species complex</taxon>
    </lineage>
</organism>
<comment type="caution">
    <text evidence="2">The sequence shown here is derived from an EMBL/GenBank/DDBJ whole genome shotgun (WGS) entry which is preliminary data.</text>
</comment>
<name>A0A9P9KP68_FUSSL</name>
<gene>
    <name evidence="2" type="ORF">B0J15DRAFT_245027</name>
</gene>
<feature type="compositionally biased region" description="Basic and acidic residues" evidence="1">
    <location>
        <begin position="305"/>
        <end position="314"/>
    </location>
</feature>
<feature type="compositionally biased region" description="Basic and acidic residues" evidence="1">
    <location>
        <begin position="57"/>
        <end position="69"/>
    </location>
</feature>
<reference evidence="2" key="1">
    <citation type="journal article" date="2021" name="Nat. Commun.">
        <title>Genetic determinants of endophytism in the Arabidopsis root mycobiome.</title>
        <authorList>
            <person name="Mesny F."/>
            <person name="Miyauchi S."/>
            <person name="Thiergart T."/>
            <person name="Pickel B."/>
            <person name="Atanasova L."/>
            <person name="Karlsson M."/>
            <person name="Huettel B."/>
            <person name="Barry K.W."/>
            <person name="Haridas S."/>
            <person name="Chen C."/>
            <person name="Bauer D."/>
            <person name="Andreopoulos W."/>
            <person name="Pangilinan J."/>
            <person name="LaButti K."/>
            <person name="Riley R."/>
            <person name="Lipzen A."/>
            <person name="Clum A."/>
            <person name="Drula E."/>
            <person name="Henrissat B."/>
            <person name="Kohler A."/>
            <person name="Grigoriev I.V."/>
            <person name="Martin F.M."/>
            <person name="Hacquard S."/>
        </authorList>
    </citation>
    <scope>NUCLEOTIDE SEQUENCE</scope>
    <source>
        <strain evidence="2">FSSC 5 MPI-SDFR-AT-0091</strain>
    </source>
</reference>